<organism evidence="6 7">
    <name type="scientific">Raoultibacter massiliensis</name>
    <dbReference type="NCBI Taxonomy" id="1852371"/>
    <lineage>
        <taxon>Bacteria</taxon>
        <taxon>Bacillati</taxon>
        <taxon>Actinomycetota</taxon>
        <taxon>Coriobacteriia</taxon>
        <taxon>Eggerthellales</taxon>
        <taxon>Eggerthellaceae</taxon>
        <taxon>Raoultibacter</taxon>
    </lineage>
</organism>
<gene>
    <name evidence="6" type="ORF">AAA083_06720</name>
</gene>
<keyword evidence="4" id="KW-0812">Transmembrane</keyword>
<dbReference type="PRINTS" id="PR00038">
    <property type="entry name" value="HTHLUXR"/>
</dbReference>
<dbReference type="CDD" id="cd06170">
    <property type="entry name" value="LuxR_C_like"/>
    <property type="match status" value="1"/>
</dbReference>
<dbReference type="Proteomes" id="UP001487305">
    <property type="component" value="Unassembled WGS sequence"/>
</dbReference>
<dbReference type="SMART" id="SM00421">
    <property type="entry name" value="HTH_LUXR"/>
    <property type="match status" value="1"/>
</dbReference>
<dbReference type="InterPro" id="IPR016032">
    <property type="entry name" value="Sig_transdc_resp-reg_C-effctor"/>
</dbReference>
<keyword evidence="3" id="KW-0804">Transcription</keyword>
<evidence type="ECO:0000256" key="2">
    <source>
        <dbReference type="ARBA" id="ARBA00023125"/>
    </source>
</evidence>
<evidence type="ECO:0000259" key="5">
    <source>
        <dbReference type="PROSITE" id="PS50043"/>
    </source>
</evidence>
<evidence type="ECO:0000256" key="3">
    <source>
        <dbReference type="ARBA" id="ARBA00023163"/>
    </source>
</evidence>
<dbReference type="PROSITE" id="PS50043">
    <property type="entry name" value="HTH_LUXR_2"/>
    <property type="match status" value="1"/>
</dbReference>
<dbReference type="InterPro" id="IPR000792">
    <property type="entry name" value="Tscrpt_reg_LuxR_C"/>
</dbReference>
<protein>
    <submittedName>
        <fullName evidence="6">Helix-turn-helix transcriptional regulator</fullName>
    </submittedName>
</protein>
<dbReference type="RefSeq" id="WP_349227345.1">
    <property type="nucleotide sequence ID" value="NZ_JBBNOP010000004.1"/>
</dbReference>
<dbReference type="PANTHER" id="PTHR44688">
    <property type="entry name" value="DNA-BINDING TRANSCRIPTIONAL ACTIVATOR DEVR_DOSR"/>
    <property type="match status" value="1"/>
</dbReference>
<proteinExistence type="predicted"/>
<reference evidence="6 7" key="1">
    <citation type="submission" date="2024-04" db="EMBL/GenBank/DDBJ databases">
        <title>Human intestinal bacterial collection.</title>
        <authorList>
            <person name="Pauvert C."/>
            <person name="Hitch T.C.A."/>
            <person name="Clavel T."/>
        </authorList>
    </citation>
    <scope>NUCLEOTIDE SEQUENCE [LARGE SCALE GENOMIC DNA]</scope>
    <source>
        <strain evidence="6 7">CLA-KB-H42</strain>
    </source>
</reference>
<dbReference type="SUPFAM" id="SSF46894">
    <property type="entry name" value="C-terminal effector domain of the bipartite response regulators"/>
    <property type="match status" value="1"/>
</dbReference>
<keyword evidence="1" id="KW-0805">Transcription regulation</keyword>
<dbReference type="Gene3D" id="1.10.10.10">
    <property type="entry name" value="Winged helix-like DNA-binding domain superfamily/Winged helix DNA-binding domain"/>
    <property type="match status" value="1"/>
</dbReference>
<sequence>MGQLIISQIPSTIASFIRDNDLQIASAHQEISATILTAVMALAVIAGVLVVVYKSKVATAANQHSVPSEIALKAVIDKLSERYSLSNREAEVALLLAEGNTLKAVAENLTVSLDTVRTHAKNLYRKLDIHKRQELLDLIEGELDAGK</sequence>
<keyword evidence="4" id="KW-1133">Transmembrane helix</keyword>
<keyword evidence="4" id="KW-0472">Membrane</keyword>
<dbReference type="InterPro" id="IPR036388">
    <property type="entry name" value="WH-like_DNA-bd_sf"/>
</dbReference>
<evidence type="ECO:0000256" key="4">
    <source>
        <dbReference type="SAM" id="Phobius"/>
    </source>
</evidence>
<evidence type="ECO:0000313" key="7">
    <source>
        <dbReference type="Proteomes" id="UP001487305"/>
    </source>
</evidence>
<feature type="domain" description="HTH luxR-type" evidence="5">
    <location>
        <begin position="78"/>
        <end position="143"/>
    </location>
</feature>
<feature type="transmembrane region" description="Helical" evidence="4">
    <location>
        <begin position="31"/>
        <end position="53"/>
    </location>
</feature>
<dbReference type="PANTHER" id="PTHR44688:SF16">
    <property type="entry name" value="DNA-BINDING TRANSCRIPTIONAL ACTIVATOR DEVR_DOSR"/>
    <property type="match status" value="1"/>
</dbReference>
<evidence type="ECO:0000313" key="6">
    <source>
        <dbReference type="EMBL" id="MEQ3362665.1"/>
    </source>
</evidence>
<accession>A0ABV1JC61</accession>
<comment type="caution">
    <text evidence="6">The sequence shown here is derived from an EMBL/GenBank/DDBJ whole genome shotgun (WGS) entry which is preliminary data.</text>
</comment>
<keyword evidence="2" id="KW-0238">DNA-binding</keyword>
<name>A0ABV1JC61_9ACTN</name>
<dbReference type="EMBL" id="JBBNOP010000004">
    <property type="protein sequence ID" value="MEQ3362665.1"/>
    <property type="molecule type" value="Genomic_DNA"/>
</dbReference>
<dbReference type="Pfam" id="PF00196">
    <property type="entry name" value="GerE"/>
    <property type="match status" value="1"/>
</dbReference>
<keyword evidence="7" id="KW-1185">Reference proteome</keyword>
<evidence type="ECO:0000256" key="1">
    <source>
        <dbReference type="ARBA" id="ARBA00023015"/>
    </source>
</evidence>